<dbReference type="AlphaFoldDB" id="A0A4D4KPD9"/>
<dbReference type="Proteomes" id="UP000299290">
    <property type="component" value="Unassembled WGS sequence"/>
</dbReference>
<dbReference type="RefSeq" id="WP_228054365.1">
    <property type="nucleotide sequence ID" value="NZ_BJHV01000001.1"/>
</dbReference>
<reference evidence="1 2" key="1">
    <citation type="journal article" date="2020" name="Int. J. Syst. Evol. Microbiol.">
        <title>Reclassification of Streptomyces castelarensis and Streptomyces sporoclivatus as later heterotypic synonyms of Streptomyces antimycoticus.</title>
        <authorList>
            <person name="Komaki H."/>
            <person name="Tamura T."/>
        </authorList>
    </citation>
    <scope>NUCLEOTIDE SEQUENCE [LARGE SCALE GENOMIC DNA]</scope>
    <source>
        <strain evidence="1 2">NBRC 12839</strain>
    </source>
</reference>
<gene>
    <name evidence="1" type="ORF">SANT12839_096480</name>
</gene>
<sequence length="48" mass="5850">MPERTWHPISKLESFIDHTRRWAVDVRENLKTLEEARTKPYVREQDPS</sequence>
<organism evidence="1 2">
    <name type="scientific">Streptomyces antimycoticus</name>
    <dbReference type="NCBI Taxonomy" id="68175"/>
    <lineage>
        <taxon>Bacteria</taxon>
        <taxon>Bacillati</taxon>
        <taxon>Actinomycetota</taxon>
        <taxon>Actinomycetes</taxon>
        <taxon>Kitasatosporales</taxon>
        <taxon>Streptomycetaceae</taxon>
        <taxon>Streptomyces</taxon>
        <taxon>Streptomyces violaceusniger group</taxon>
    </lineage>
</organism>
<dbReference type="EMBL" id="BJHV01000001">
    <property type="protein sequence ID" value="GDY48766.1"/>
    <property type="molecule type" value="Genomic_DNA"/>
</dbReference>
<evidence type="ECO:0000313" key="2">
    <source>
        <dbReference type="Proteomes" id="UP000299290"/>
    </source>
</evidence>
<proteinExistence type="predicted"/>
<comment type="caution">
    <text evidence="1">The sequence shown here is derived from an EMBL/GenBank/DDBJ whole genome shotgun (WGS) entry which is preliminary data.</text>
</comment>
<accession>A0A4D4KPD9</accession>
<name>A0A4D4KPD9_9ACTN</name>
<keyword evidence="2" id="KW-1185">Reference proteome</keyword>
<evidence type="ECO:0000313" key="1">
    <source>
        <dbReference type="EMBL" id="GDY48766.1"/>
    </source>
</evidence>
<protein>
    <submittedName>
        <fullName evidence="1">Uncharacterized protein</fullName>
    </submittedName>
</protein>